<dbReference type="PANTHER" id="PTHR31225:SF0">
    <property type="entry name" value="S-(+)-LINALOOL SYNTHASE, CHLOROPLASTIC"/>
    <property type="match status" value="1"/>
</dbReference>
<dbReference type="InterPro" id="IPR036965">
    <property type="entry name" value="Terpene_synth_N_sf"/>
</dbReference>
<comment type="cofactor">
    <cofactor evidence="1">
        <name>Mg(2+)</name>
        <dbReference type="ChEBI" id="CHEBI:18420"/>
    </cofactor>
</comment>
<gene>
    <name evidence="7" type="ORF">SLEP1_g58397</name>
</gene>
<dbReference type="InterPro" id="IPR008930">
    <property type="entry name" value="Terpenoid_cyclase/PrenylTrfase"/>
</dbReference>
<organism evidence="7 8">
    <name type="scientific">Rubroshorea leprosula</name>
    <dbReference type="NCBI Taxonomy" id="152421"/>
    <lineage>
        <taxon>Eukaryota</taxon>
        <taxon>Viridiplantae</taxon>
        <taxon>Streptophyta</taxon>
        <taxon>Embryophyta</taxon>
        <taxon>Tracheophyta</taxon>
        <taxon>Spermatophyta</taxon>
        <taxon>Magnoliopsida</taxon>
        <taxon>eudicotyledons</taxon>
        <taxon>Gunneridae</taxon>
        <taxon>Pentapetalae</taxon>
        <taxon>rosids</taxon>
        <taxon>malvids</taxon>
        <taxon>Malvales</taxon>
        <taxon>Dipterocarpaceae</taxon>
        <taxon>Rubroshorea</taxon>
    </lineage>
</organism>
<dbReference type="SUPFAM" id="SSF48239">
    <property type="entry name" value="Terpenoid cyclases/Protein prenyltransferases"/>
    <property type="match status" value="1"/>
</dbReference>
<evidence type="ECO:0000256" key="2">
    <source>
        <dbReference type="ARBA" id="ARBA00022723"/>
    </source>
</evidence>
<dbReference type="InterPro" id="IPR001906">
    <property type="entry name" value="Terpene_synth_N"/>
</dbReference>
<dbReference type="Gene3D" id="1.10.600.10">
    <property type="entry name" value="Farnesyl Diphosphate Synthase"/>
    <property type="match status" value="1"/>
</dbReference>
<feature type="domain" description="Terpene synthase N-terminal" evidence="5">
    <location>
        <begin position="2"/>
        <end position="132"/>
    </location>
</feature>
<evidence type="ECO:0000259" key="5">
    <source>
        <dbReference type="Pfam" id="PF01397"/>
    </source>
</evidence>
<dbReference type="EMBL" id="BPVZ01000537">
    <property type="protein sequence ID" value="GKV51772.1"/>
    <property type="molecule type" value="Genomic_DNA"/>
</dbReference>
<keyword evidence="2" id="KW-0479">Metal-binding</keyword>
<dbReference type="GO" id="GO:0010333">
    <property type="term" value="F:terpene synthase activity"/>
    <property type="evidence" value="ECO:0007669"/>
    <property type="project" value="InterPro"/>
</dbReference>
<evidence type="ECO:0000313" key="7">
    <source>
        <dbReference type="EMBL" id="GKV51772.1"/>
    </source>
</evidence>
<accession>A0AAV5MT87</accession>
<feature type="domain" description="Terpene synthase metal-binding" evidence="6">
    <location>
        <begin position="193"/>
        <end position="266"/>
    </location>
</feature>
<evidence type="ECO:0000313" key="8">
    <source>
        <dbReference type="Proteomes" id="UP001054252"/>
    </source>
</evidence>
<evidence type="ECO:0000256" key="3">
    <source>
        <dbReference type="ARBA" id="ARBA00022842"/>
    </source>
</evidence>
<dbReference type="Pfam" id="PF01397">
    <property type="entry name" value="Terpene_synth"/>
    <property type="match status" value="1"/>
</dbReference>
<dbReference type="InterPro" id="IPR050148">
    <property type="entry name" value="Terpene_synthase-like"/>
</dbReference>
<evidence type="ECO:0000259" key="6">
    <source>
        <dbReference type="Pfam" id="PF03936"/>
    </source>
</evidence>
<dbReference type="GO" id="GO:0000287">
    <property type="term" value="F:magnesium ion binding"/>
    <property type="evidence" value="ECO:0007669"/>
    <property type="project" value="InterPro"/>
</dbReference>
<evidence type="ECO:0000256" key="4">
    <source>
        <dbReference type="ARBA" id="ARBA00023239"/>
    </source>
</evidence>
<dbReference type="AlphaFoldDB" id="A0AAV5MT87"/>
<sequence length="269" mass="31316">ESLAMIDAIQRLGIDHHFHNQIEQVLGKHNMILCSKDGYQGQHLHEVALRFRLLRQQGYHVPADMFKEFKDNRGRFNQELSENIAGLMELYEASHLSIEGEDILDEAGEFSAHHLKACLEHLDYSQAKVVQNKLDYPYSRSVLRIKAMSSLMILSDFQGREWINLLLDIAKMDFNMVQSLHQKEILQVTKWWKDLGLRKELPLARDQSTKWYLESLACLNDPSLSEERIVLAKTISLIFIIDDIFDLYGTLDELTLFTQVVNRYQSTYT</sequence>
<dbReference type="Gene3D" id="1.50.10.130">
    <property type="entry name" value="Terpene synthase, N-terminal domain"/>
    <property type="match status" value="1"/>
</dbReference>
<dbReference type="SUPFAM" id="SSF48576">
    <property type="entry name" value="Terpenoid synthases"/>
    <property type="match status" value="1"/>
</dbReference>
<reference evidence="7 8" key="1">
    <citation type="journal article" date="2021" name="Commun. Biol.">
        <title>The genome of Shorea leprosula (Dipterocarpaceae) highlights the ecological relevance of drought in aseasonal tropical rainforests.</title>
        <authorList>
            <person name="Ng K.K.S."/>
            <person name="Kobayashi M.J."/>
            <person name="Fawcett J.A."/>
            <person name="Hatakeyama M."/>
            <person name="Paape T."/>
            <person name="Ng C.H."/>
            <person name="Ang C.C."/>
            <person name="Tnah L.H."/>
            <person name="Lee C.T."/>
            <person name="Nishiyama T."/>
            <person name="Sese J."/>
            <person name="O'Brien M.J."/>
            <person name="Copetti D."/>
            <person name="Mohd Noor M.I."/>
            <person name="Ong R.C."/>
            <person name="Putra M."/>
            <person name="Sireger I.Z."/>
            <person name="Indrioko S."/>
            <person name="Kosugi Y."/>
            <person name="Izuno A."/>
            <person name="Isagi Y."/>
            <person name="Lee S.L."/>
            <person name="Shimizu K.K."/>
        </authorList>
    </citation>
    <scope>NUCLEOTIDE SEQUENCE [LARGE SCALE GENOMIC DNA]</scope>
    <source>
        <strain evidence="7">214</strain>
    </source>
</reference>
<keyword evidence="8" id="KW-1185">Reference proteome</keyword>
<feature type="non-terminal residue" evidence="7">
    <location>
        <position position="1"/>
    </location>
</feature>
<dbReference type="Pfam" id="PF03936">
    <property type="entry name" value="Terpene_synth_C"/>
    <property type="match status" value="1"/>
</dbReference>
<protein>
    <submittedName>
        <fullName evidence="7">Uncharacterized protein</fullName>
    </submittedName>
</protein>
<name>A0AAV5MT87_9ROSI</name>
<comment type="caution">
    <text evidence="7">The sequence shown here is derived from an EMBL/GenBank/DDBJ whole genome shotgun (WGS) entry which is preliminary data.</text>
</comment>
<evidence type="ECO:0000256" key="1">
    <source>
        <dbReference type="ARBA" id="ARBA00001946"/>
    </source>
</evidence>
<dbReference type="GO" id="GO:0016114">
    <property type="term" value="P:terpenoid biosynthetic process"/>
    <property type="evidence" value="ECO:0007669"/>
    <property type="project" value="InterPro"/>
</dbReference>
<keyword evidence="4" id="KW-0456">Lyase</keyword>
<dbReference type="Proteomes" id="UP001054252">
    <property type="component" value="Unassembled WGS sequence"/>
</dbReference>
<proteinExistence type="predicted"/>
<dbReference type="InterPro" id="IPR005630">
    <property type="entry name" value="Terpene_synthase_metal-bd"/>
</dbReference>
<dbReference type="PANTHER" id="PTHR31225">
    <property type="entry name" value="OS04G0344100 PROTEIN-RELATED"/>
    <property type="match status" value="1"/>
</dbReference>
<dbReference type="InterPro" id="IPR008949">
    <property type="entry name" value="Isoprenoid_synthase_dom_sf"/>
</dbReference>
<keyword evidence="3" id="KW-0460">Magnesium</keyword>